<reference evidence="1" key="1">
    <citation type="journal article" date="2021" name="Genome Biol. Evol.">
        <title>A High-Quality Reference Genome for a Parasitic Bivalve with Doubly Uniparental Inheritance (Bivalvia: Unionida).</title>
        <authorList>
            <person name="Smith C.H."/>
        </authorList>
    </citation>
    <scope>NUCLEOTIDE SEQUENCE</scope>
    <source>
        <strain evidence="1">CHS0354</strain>
    </source>
</reference>
<reference evidence="1" key="2">
    <citation type="journal article" date="2021" name="Genome Biol. Evol.">
        <title>Developing a high-quality reference genome for a parasitic bivalve with doubly uniparental inheritance (Bivalvia: Unionida).</title>
        <authorList>
            <person name="Smith C.H."/>
        </authorList>
    </citation>
    <scope>NUCLEOTIDE SEQUENCE</scope>
    <source>
        <strain evidence="1">CHS0354</strain>
        <tissue evidence="1">Mantle</tissue>
    </source>
</reference>
<gene>
    <name evidence="1" type="ORF">CHS0354_011210</name>
</gene>
<feature type="non-terminal residue" evidence="1">
    <location>
        <position position="55"/>
    </location>
</feature>
<comment type="caution">
    <text evidence="1">The sequence shown here is derived from an EMBL/GenBank/DDBJ whole genome shotgun (WGS) entry which is preliminary data.</text>
</comment>
<organism evidence="1 2">
    <name type="scientific">Potamilus streckersoni</name>
    <dbReference type="NCBI Taxonomy" id="2493646"/>
    <lineage>
        <taxon>Eukaryota</taxon>
        <taxon>Metazoa</taxon>
        <taxon>Spiralia</taxon>
        <taxon>Lophotrochozoa</taxon>
        <taxon>Mollusca</taxon>
        <taxon>Bivalvia</taxon>
        <taxon>Autobranchia</taxon>
        <taxon>Heteroconchia</taxon>
        <taxon>Palaeoheterodonta</taxon>
        <taxon>Unionida</taxon>
        <taxon>Unionoidea</taxon>
        <taxon>Unionidae</taxon>
        <taxon>Ambleminae</taxon>
        <taxon>Lampsilini</taxon>
        <taxon>Potamilus</taxon>
    </lineage>
</organism>
<sequence>MTILHELTVVLQTPRSALDDWKSVSRDPVATELLRMFHPMLETLNTKLSVLGDCN</sequence>
<dbReference type="Proteomes" id="UP001195483">
    <property type="component" value="Unassembled WGS sequence"/>
</dbReference>
<evidence type="ECO:0000313" key="1">
    <source>
        <dbReference type="EMBL" id="KAK3602377.1"/>
    </source>
</evidence>
<reference evidence="1" key="3">
    <citation type="submission" date="2023-05" db="EMBL/GenBank/DDBJ databases">
        <authorList>
            <person name="Smith C.H."/>
        </authorList>
    </citation>
    <scope>NUCLEOTIDE SEQUENCE</scope>
    <source>
        <strain evidence="1">CHS0354</strain>
        <tissue evidence="1">Mantle</tissue>
    </source>
</reference>
<protein>
    <submittedName>
        <fullName evidence="1">Uncharacterized protein</fullName>
    </submittedName>
</protein>
<accession>A0AAE0T215</accession>
<keyword evidence="2" id="KW-1185">Reference proteome</keyword>
<name>A0AAE0T215_9BIVA</name>
<evidence type="ECO:0000313" key="2">
    <source>
        <dbReference type="Proteomes" id="UP001195483"/>
    </source>
</evidence>
<dbReference type="EMBL" id="JAEAOA010000696">
    <property type="protein sequence ID" value="KAK3602377.1"/>
    <property type="molecule type" value="Genomic_DNA"/>
</dbReference>
<proteinExistence type="predicted"/>
<dbReference type="AlphaFoldDB" id="A0AAE0T215"/>